<reference evidence="8 9" key="1">
    <citation type="submission" date="2018-08" db="EMBL/GenBank/DDBJ databases">
        <title>Murine metabolic-syndrome-specific gut microbial biobank.</title>
        <authorList>
            <person name="Liu C."/>
        </authorList>
    </citation>
    <scope>NUCLEOTIDE SEQUENCE [LARGE SCALE GENOMIC DNA]</scope>
    <source>
        <strain evidence="8 9">583</strain>
    </source>
</reference>
<dbReference type="GO" id="GO:0046872">
    <property type="term" value="F:metal ion binding"/>
    <property type="evidence" value="ECO:0007669"/>
    <property type="project" value="UniProtKB-KW"/>
</dbReference>
<evidence type="ECO:0000313" key="9">
    <source>
        <dbReference type="Proteomes" id="UP000467132"/>
    </source>
</evidence>
<evidence type="ECO:0000256" key="2">
    <source>
        <dbReference type="ARBA" id="ARBA00022597"/>
    </source>
</evidence>
<sequence>MEGMELLNFQIISNVGDAKSYLHQALKASREEKFSEAEELIKNAEDSLGKAHEIHMDILQKETQGDDFKITLLLMHAEDQMMTTELLRDVTQEMLLTHKKYSK</sequence>
<gene>
    <name evidence="8" type="ORF">D3Z33_09320</name>
</gene>
<dbReference type="OrthoDB" id="389577at2"/>
<dbReference type="PANTHER" id="PTHR34382">
    <property type="entry name" value="PTS SYSTEM N,N'-DIACETYLCHITOBIOSE-SPECIFIC EIIA COMPONENT"/>
    <property type="match status" value="1"/>
</dbReference>
<organism evidence="8 9">
    <name type="scientific">Senegalia massiliensis</name>
    <dbReference type="NCBI Taxonomy" id="1720316"/>
    <lineage>
        <taxon>Bacteria</taxon>
        <taxon>Bacillati</taxon>
        <taxon>Bacillota</taxon>
        <taxon>Clostridia</taxon>
        <taxon>Eubacteriales</taxon>
        <taxon>Clostridiaceae</taxon>
        <taxon>Senegalia</taxon>
    </lineage>
</organism>
<dbReference type="GO" id="GO:0016740">
    <property type="term" value="F:transferase activity"/>
    <property type="evidence" value="ECO:0007669"/>
    <property type="project" value="UniProtKB-KW"/>
</dbReference>
<dbReference type="PIRSF" id="PIRSF000699">
    <property type="entry name" value="PTS_IILac_III"/>
    <property type="match status" value="1"/>
</dbReference>
<protein>
    <submittedName>
        <fullName evidence="8">PTS lactose/cellobiose transporter subunit IIA</fullName>
    </submittedName>
</protein>
<feature type="active site" description="Tele-phosphohistidine intermediate" evidence="5">
    <location>
        <position position="76"/>
    </location>
</feature>
<comment type="caution">
    <text evidence="8">The sequence shown here is derived from an EMBL/GenBank/DDBJ whole genome shotgun (WGS) entry which is preliminary data.</text>
</comment>
<keyword evidence="9" id="KW-1185">Reference proteome</keyword>
<evidence type="ECO:0000256" key="3">
    <source>
        <dbReference type="ARBA" id="ARBA00022679"/>
    </source>
</evidence>
<keyword evidence="3" id="KW-0808">Transferase</keyword>
<dbReference type="Pfam" id="PF02255">
    <property type="entry name" value="PTS_IIA"/>
    <property type="match status" value="1"/>
</dbReference>
<dbReference type="EMBL" id="QXXA01000010">
    <property type="protein sequence ID" value="NBI07052.1"/>
    <property type="molecule type" value="Genomic_DNA"/>
</dbReference>
<dbReference type="CDD" id="cd00215">
    <property type="entry name" value="PTS_IIA_lac"/>
    <property type="match status" value="1"/>
</dbReference>
<evidence type="ECO:0000256" key="1">
    <source>
        <dbReference type="ARBA" id="ARBA00022448"/>
    </source>
</evidence>
<keyword evidence="6" id="KW-0460">Magnesium</keyword>
<dbReference type="PROSITE" id="PS51095">
    <property type="entry name" value="PTS_EIIA_TYPE_3"/>
    <property type="match status" value="1"/>
</dbReference>
<feature type="modified residue" description="Phosphohistidine; by HPr" evidence="7">
    <location>
        <position position="76"/>
    </location>
</feature>
<evidence type="ECO:0000256" key="5">
    <source>
        <dbReference type="PIRSR" id="PIRSR000699-1"/>
    </source>
</evidence>
<keyword evidence="2" id="KW-0762">Sugar transport</keyword>
<accession>A0A845R0T6</accession>
<dbReference type="PANTHER" id="PTHR34382:SF7">
    <property type="entry name" value="PTS SYSTEM N,N'-DIACETYLCHITOBIOSE-SPECIFIC EIIA COMPONENT"/>
    <property type="match status" value="1"/>
</dbReference>
<feature type="binding site" evidence="6">
    <location>
        <position position="79"/>
    </location>
    <ligand>
        <name>Mg(2+)</name>
        <dbReference type="ChEBI" id="CHEBI:18420"/>
        <note>ligand shared between all trimeric partners</note>
    </ligand>
</feature>
<dbReference type="InterPro" id="IPR036542">
    <property type="entry name" value="PTS_IIA_lac/cel_sf"/>
</dbReference>
<dbReference type="Gene3D" id="1.20.58.80">
    <property type="entry name" value="Phosphotransferase system, lactose/cellobiose-type IIA subunit"/>
    <property type="match status" value="1"/>
</dbReference>
<comment type="cofactor">
    <cofactor evidence="6">
        <name>Mg(2+)</name>
        <dbReference type="ChEBI" id="CHEBI:18420"/>
    </cofactor>
    <text evidence="6">Binds 1 Mg(2+) ion per trimer.</text>
</comment>
<proteinExistence type="predicted"/>
<evidence type="ECO:0000256" key="4">
    <source>
        <dbReference type="ARBA" id="ARBA00022683"/>
    </source>
</evidence>
<evidence type="ECO:0000313" key="8">
    <source>
        <dbReference type="EMBL" id="NBI07052.1"/>
    </source>
</evidence>
<dbReference type="Proteomes" id="UP000467132">
    <property type="component" value="Unassembled WGS sequence"/>
</dbReference>
<keyword evidence="1" id="KW-0813">Transport</keyword>
<dbReference type="GO" id="GO:0009401">
    <property type="term" value="P:phosphoenolpyruvate-dependent sugar phosphotransferase system"/>
    <property type="evidence" value="ECO:0007669"/>
    <property type="project" value="UniProtKB-KW"/>
</dbReference>
<dbReference type="SUPFAM" id="SSF46973">
    <property type="entry name" value="Enzyme IIa from lactose specific PTS, IIa-lac"/>
    <property type="match status" value="1"/>
</dbReference>
<evidence type="ECO:0000256" key="7">
    <source>
        <dbReference type="PROSITE-ProRule" id="PRU00418"/>
    </source>
</evidence>
<evidence type="ECO:0000256" key="6">
    <source>
        <dbReference type="PIRSR" id="PIRSR000699-2"/>
    </source>
</evidence>
<keyword evidence="6" id="KW-0479">Metal-binding</keyword>
<dbReference type="AlphaFoldDB" id="A0A845R0T6"/>
<name>A0A845R0T6_9CLOT</name>
<keyword evidence="4" id="KW-0598">Phosphotransferase system</keyword>
<dbReference type="InterPro" id="IPR003188">
    <property type="entry name" value="PTS_IIA_lac/cel"/>
</dbReference>